<comment type="cofactor">
    <cofactor evidence="18">
        <name>Mg(2+)</name>
        <dbReference type="ChEBI" id="CHEBI:18420"/>
    </cofactor>
    <text evidence="18">Binds 1 Mg(2+) ion per subunit.</text>
</comment>
<evidence type="ECO:0000256" key="10">
    <source>
        <dbReference type="ARBA" id="ARBA00022960"/>
    </source>
</evidence>
<dbReference type="PANTHER" id="PTHR43584:SF3">
    <property type="entry name" value="BIFUNCTIONAL PROTEIN GLMU"/>
    <property type="match status" value="1"/>
</dbReference>
<evidence type="ECO:0000256" key="11">
    <source>
        <dbReference type="ARBA" id="ARBA00022984"/>
    </source>
</evidence>
<keyword evidence="12 18" id="KW-0511">Multifunctional enzyme</keyword>
<feature type="binding site" evidence="18">
    <location>
        <position position="224"/>
    </location>
    <ligand>
        <name>UDP-N-acetyl-alpha-D-glucosamine</name>
        <dbReference type="ChEBI" id="CHEBI:57705"/>
    </ligand>
</feature>
<evidence type="ECO:0000256" key="5">
    <source>
        <dbReference type="ARBA" id="ARBA00022679"/>
    </source>
</evidence>
<comment type="subcellular location">
    <subcellularLocation>
        <location evidence="1 18">Cytoplasm</location>
    </subcellularLocation>
</comment>
<proteinExistence type="inferred from homology"/>
<evidence type="ECO:0000313" key="21">
    <source>
        <dbReference type="EMBL" id="PLX60701.1"/>
    </source>
</evidence>
<dbReference type="Pfam" id="PF25087">
    <property type="entry name" value="GMPPB_C"/>
    <property type="match status" value="1"/>
</dbReference>
<feature type="active site" description="Proton acceptor" evidence="18">
    <location>
        <position position="360"/>
    </location>
</feature>
<dbReference type="InterPro" id="IPR050065">
    <property type="entry name" value="GlmU-like"/>
</dbReference>
<dbReference type="EMBL" id="PKUN01000023">
    <property type="protein sequence ID" value="PLX60701.1"/>
    <property type="molecule type" value="Genomic_DNA"/>
</dbReference>
<dbReference type="GO" id="GO:0071555">
    <property type="term" value="P:cell wall organization"/>
    <property type="evidence" value="ECO:0007669"/>
    <property type="project" value="UniProtKB-KW"/>
</dbReference>
<sequence length="454" mass="48866">MKLGVVILAAGQGTRMKSSLPKVLHRIAGRPLVGHVIDTAKALGADKVVVVYGHGGDQVQQAINDPTLVWAEQAEQLGTGHAVEQAMFAMADMDRVLVLYGDVPLTQQTTLNSLIQQSHDTALALLTVTLDDPAGYGRIVRVEGHVTRIVEQKDASEIEQRIREINTGILIADRARLAGWLGRLESNNAQGEFYLTDVVAMAVDEGVEVKTAHPVDSFEGEGVNDRVQLATLERRHQQVQAEQLMREGITLRDPARFDLRGRLQHGQDVELDVNVLIEGEVTLGDGVRVGANTVIRNSHIADGVWIKENCVIEDSEVGADSIIGPFARLRPATTLAERVHVGNFVEIKKSDVAAGSKINHLSYIGDTTIGHSVNIGAGTITCNYYGVNKFRTVIGDNAFIGSDTQLVAPVEVGAGATIGAGSTITRDAPADTLTLSRAKQLSLKGWKRPEKQGD</sequence>
<dbReference type="NCBIfam" id="TIGR01173">
    <property type="entry name" value="glmU"/>
    <property type="match status" value="1"/>
</dbReference>
<dbReference type="GO" id="GO:0009252">
    <property type="term" value="P:peptidoglycan biosynthetic process"/>
    <property type="evidence" value="ECO:0007669"/>
    <property type="project" value="UniProtKB-UniRule"/>
</dbReference>
<evidence type="ECO:0000256" key="15">
    <source>
        <dbReference type="ARBA" id="ARBA00048247"/>
    </source>
</evidence>
<dbReference type="GO" id="GO:0006048">
    <property type="term" value="P:UDP-N-acetylglucosamine biosynthetic process"/>
    <property type="evidence" value="ECO:0007669"/>
    <property type="project" value="UniProtKB-UniPathway"/>
</dbReference>
<feature type="binding site" evidence="18">
    <location>
        <position position="420"/>
    </location>
    <ligand>
        <name>acetyl-CoA</name>
        <dbReference type="ChEBI" id="CHEBI:57288"/>
    </ligand>
</feature>
<dbReference type="InterPro" id="IPR001451">
    <property type="entry name" value="Hexapep"/>
</dbReference>
<dbReference type="GO" id="GO:0003977">
    <property type="term" value="F:UDP-N-acetylglucosamine diphosphorylase activity"/>
    <property type="evidence" value="ECO:0007669"/>
    <property type="project" value="UniProtKB-UniRule"/>
</dbReference>
<evidence type="ECO:0000256" key="14">
    <source>
        <dbReference type="ARBA" id="ARBA00023316"/>
    </source>
</evidence>
<keyword evidence="13 18" id="KW-0012">Acyltransferase</keyword>
<evidence type="ECO:0000259" key="20">
    <source>
        <dbReference type="Pfam" id="PF25087"/>
    </source>
</evidence>
<feature type="binding site" evidence="18">
    <location>
        <position position="224"/>
    </location>
    <ligand>
        <name>Mg(2+)</name>
        <dbReference type="ChEBI" id="CHEBI:18420"/>
    </ligand>
</feature>
<dbReference type="SUPFAM" id="SSF51161">
    <property type="entry name" value="Trimeric LpxA-like enzymes"/>
    <property type="match status" value="1"/>
</dbReference>
<dbReference type="GO" id="GO:0008360">
    <property type="term" value="P:regulation of cell shape"/>
    <property type="evidence" value="ECO:0007669"/>
    <property type="project" value="UniProtKB-KW"/>
</dbReference>
<evidence type="ECO:0000256" key="1">
    <source>
        <dbReference type="ARBA" id="ARBA00004496"/>
    </source>
</evidence>
<feature type="binding site" evidence="18">
    <location>
        <begin position="383"/>
        <end position="384"/>
    </location>
    <ligand>
        <name>acetyl-CoA</name>
        <dbReference type="ChEBI" id="CHEBI:57288"/>
    </ligand>
</feature>
<comment type="pathway">
    <text evidence="18">Nucleotide-sugar biosynthesis; UDP-N-acetyl-alpha-D-glucosamine biosynthesis; UDP-N-acetyl-alpha-D-glucosamine from N-acetyl-alpha-D-glucosamine 1-phosphate: step 1/1.</text>
</comment>
<evidence type="ECO:0000313" key="22">
    <source>
        <dbReference type="Proteomes" id="UP000235015"/>
    </source>
</evidence>
<dbReference type="PANTHER" id="PTHR43584">
    <property type="entry name" value="NUCLEOTIDYL TRANSFERASE"/>
    <property type="match status" value="1"/>
</dbReference>
<feature type="binding site" evidence="18">
    <location>
        <position position="73"/>
    </location>
    <ligand>
        <name>UDP-N-acetyl-alpha-D-glucosamine</name>
        <dbReference type="ChEBI" id="CHEBI:57705"/>
    </ligand>
</feature>
<evidence type="ECO:0000256" key="12">
    <source>
        <dbReference type="ARBA" id="ARBA00023268"/>
    </source>
</evidence>
<evidence type="ECO:0000256" key="16">
    <source>
        <dbReference type="ARBA" id="ARBA00048493"/>
    </source>
</evidence>
<feature type="binding site" evidence="18">
    <location>
        <position position="137"/>
    </location>
    <ligand>
        <name>UDP-N-acetyl-alpha-D-glucosamine</name>
        <dbReference type="ChEBI" id="CHEBI:57705"/>
    </ligand>
</feature>
<keyword evidence="9 18" id="KW-0460">Magnesium</keyword>
<comment type="pathway">
    <text evidence="18">Nucleotide-sugar biosynthesis; UDP-N-acetyl-alpha-D-glucosamine biosynthesis; N-acetyl-alpha-D-glucosamine 1-phosphate from alpha-D-glucosamine 6-phosphate (route II): step 2/2.</text>
</comment>
<feature type="region of interest" description="Linker" evidence="18">
    <location>
        <begin position="227"/>
        <end position="247"/>
    </location>
</feature>
<evidence type="ECO:0000256" key="2">
    <source>
        <dbReference type="ARBA" id="ARBA00007707"/>
    </source>
</evidence>
<dbReference type="Proteomes" id="UP000235015">
    <property type="component" value="Unassembled WGS sequence"/>
</dbReference>
<gene>
    <name evidence="18 21" type="primary">glmU</name>
    <name evidence="21" type="ORF">C0630_14800</name>
</gene>
<dbReference type="InterPro" id="IPR011004">
    <property type="entry name" value="Trimer_LpxA-like_sf"/>
</dbReference>
<dbReference type="GO" id="GO:0009245">
    <property type="term" value="P:lipid A biosynthetic process"/>
    <property type="evidence" value="ECO:0007669"/>
    <property type="project" value="UniProtKB-UniRule"/>
</dbReference>
<dbReference type="Pfam" id="PF00132">
    <property type="entry name" value="Hexapep"/>
    <property type="match status" value="1"/>
</dbReference>
<reference evidence="21 22" key="1">
    <citation type="submission" date="2017-11" db="EMBL/GenBank/DDBJ databases">
        <title>Genome-resolved metagenomics identifies genetic mobility, metabolic interactions, and unexpected diversity in perchlorate-reducing communities.</title>
        <authorList>
            <person name="Barnum T.P."/>
            <person name="Figueroa I.A."/>
            <person name="Carlstrom C.I."/>
            <person name="Lucas L.N."/>
            <person name="Engelbrektson A.L."/>
            <person name="Coates J.D."/>
        </authorList>
    </citation>
    <scope>NUCLEOTIDE SEQUENCE [LARGE SCALE GENOMIC DNA]</scope>
    <source>
        <strain evidence="21">BM301</strain>
    </source>
</reference>
<feature type="binding site" evidence="18">
    <location>
        <position position="348"/>
    </location>
    <ligand>
        <name>UDP-N-acetyl-alpha-D-glucosamine</name>
        <dbReference type="ChEBI" id="CHEBI:57705"/>
    </ligand>
</feature>
<keyword evidence="5 18" id="KW-0808">Transferase</keyword>
<dbReference type="InterPro" id="IPR038009">
    <property type="entry name" value="GlmU_C_LbH"/>
</dbReference>
<feature type="binding site" evidence="18">
    <location>
        <begin position="100"/>
        <end position="102"/>
    </location>
    <ligand>
        <name>UDP-N-acetyl-alpha-D-glucosamine</name>
        <dbReference type="ChEBI" id="CHEBI:57705"/>
    </ligand>
</feature>
<dbReference type="Gene3D" id="2.160.10.10">
    <property type="entry name" value="Hexapeptide repeat proteins"/>
    <property type="match status" value="1"/>
</dbReference>
<evidence type="ECO:0000256" key="3">
    <source>
        <dbReference type="ARBA" id="ARBA00007947"/>
    </source>
</evidence>
<keyword evidence="6 18" id="KW-0548">Nucleotidyltransferase</keyword>
<name>A0A2N6CU43_9GAMM</name>
<feature type="binding site" evidence="18">
    <location>
        <position position="22"/>
    </location>
    <ligand>
        <name>UDP-N-acetyl-alpha-D-glucosamine</name>
        <dbReference type="ChEBI" id="CHEBI:57705"/>
    </ligand>
</feature>
<feature type="region of interest" description="N-acetyltransferase" evidence="18">
    <location>
        <begin position="248"/>
        <end position="454"/>
    </location>
</feature>
<keyword evidence="11 18" id="KW-0573">Peptidoglycan synthesis</keyword>
<feature type="binding site" evidence="18">
    <location>
        <position position="377"/>
    </location>
    <ligand>
        <name>acetyl-CoA</name>
        <dbReference type="ChEBI" id="CHEBI:57288"/>
    </ligand>
</feature>
<comment type="pathway">
    <text evidence="18">Bacterial outer membrane biogenesis; LPS lipid A biosynthesis.</text>
</comment>
<feature type="binding site" evidence="18">
    <location>
        <position position="102"/>
    </location>
    <ligand>
        <name>Mg(2+)</name>
        <dbReference type="ChEBI" id="CHEBI:18420"/>
    </ligand>
</feature>
<feature type="region of interest" description="Pyrophosphorylase" evidence="18">
    <location>
        <begin position="1"/>
        <end position="226"/>
    </location>
</feature>
<dbReference type="Pfam" id="PF12804">
    <property type="entry name" value="NTP_transf_3"/>
    <property type="match status" value="1"/>
</dbReference>
<feature type="domain" description="MobA-like NTP transferase" evidence="19">
    <location>
        <begin position="5"/>
        <end position="123"/>
    </location>
</feature>
<dbReference type="GO" id="GO:0005737">
    <property type="term" value="C:cytoplasm"/>
    <property type="evidence" value="ECO:0007669"/>
    <property type="project" value="UniProtKB-SubCell"/>
</dbReference>
<dbReference type="UniPathway" id="UPA00113">
    <property type="reaction ID" value="UER00532"/>
</dbReference>
<dbReference type="AlphaFoldDB" id="A0A2N6CU43"/>
<comment type="catalytic activity">
    <reaction evidence="15 18">
        <text>alpha-D-glucosamine 1-phosphate + acetyl-CoA = N-acetyl-alpha-D-glucosamine 1-phosphate + CoA + H(+)</text>
        <dbReference type="Rhea" id="RHEA:13725"/>
        <dbReference type="ChEBI" id="CHEBI:15378"/>
        <dbReference type="ChEBI" id="CHEBI:57287"/>
        <dbReference type="ChEBI" id="CHEBI:57288"/>
        <dbReference type="ChEBI" id="CHEBI:57776"/>
        <dbReference type="ChEBI" id="CHEBI:58516"/>
        <dbReference type="EC" id="2.3.1.157"/>
    </reaction>
</comment>
<evidence type="ECO:0000256" key="7">
    <source>
        <dbReference type="ARBA" id="ARBA00022723"/>
    </source>
</evidence>
<feature type="binding site" evidence="18">
    <location>
        <position position="374"/>
    </location>
    <ligand>
        <name>UDP-N-acetyl-alpha-D-glucosamine</name>
        <dbReference type="ChEBI" id="CHEBI:57705"/>
    </ligand>
</feature>
<evidence type="ECO:0000256" key="18">
    <source>
        <dbReference type="HAMAP-Rule" id="MF_01631"/>
    </source>
</evidence>
<dbReference type="CDD" id="cd02540">
    <property type="entry name" value="GT2_GlmU_N_bac"/>
    <property type="match status" value="1"/>
</dbReference>
<comment type="similarity">
    <text evidence="3 18">In the N-terminal section; belongs to the N-acetylglucosamine-1-phosphate uridyltransferase family.</text>
</comment>
<dbReference type="UniPathway" id="UPA00973"/>
<evidence type="ECO:0000256" key="13">
    <source>
        <dbReference type="ARBA" id="ARBA00023315"/>
    </source>
</evidence>
<comment type="function">
    <text evidence="17 18">Catalyzes the last two sequential reactions in the de novo biosynthetic pathway for UDP-N-acetylglucosamine (UDP-GlcNAc). The C-terminal domain catalyzes the transfer of acetyl group from acetyl coenzyme A to glucosamine-1-phosphate (GlcN-1-P) to produce N-acetylglucosamine-1-phosphate (GlcNAc-1-P), which is converted into UDP-GlcNAc by the transfer of uridine 5-monophosphate (from uridine 5-triphosphate), a reaction catalyzed by the N-terminal domain.</text>
</comment>
<dbReference type="GO" id="GO:0000287">
    <property type="term" value="F:magnesium ion binding"/>
    <property type="evidence" value="ECO:0007669"/>
    <property type="project" value="UniProtKB-UniRule"/>
</dbReference>
<keyword evidence="14 18" id="KW-0961">Cell wall biogenesis/degradation</keyword>
<evidence type="ECO:0000256" key="8">
    <source>
        <dbReference type="ARBA" id="ARBA00022737"/>
    </source>
</evidence>
<dbReference type="InterPro" id="IPR005882">
    <property type="entry name" value="Bifunctional_GlmU"/>
</dbReference>
<dbReference type="SUPFAM" id="SSF53448">
    <property type="entry name" value="Nucleotide-diphospho-sugar transferases"/>
    <property type="match status" value="1"/>
</dbReference>
<protein>
    <recommendedName>
        <fullName evidence="18">Bifunctional protein GlmU</fullName>
    </recommendedName>
    <domain>
        <recommendedName>
            <fullName evidence="18">UDP-N-acetylglucosamine pyrophosphorylase</fullName>
            <ecNumber evidence="18">2.7.7.23</ecNumber>
        </recommendedName>
        <alternativeName>
            <fullName evidence="18">N-acetylglucosamine-1-phosphate uridyltransferase</fullName>
        </alternativeName>
    </domain>
    <domain>
        <recommendedName>
            <fullName evidence="18">Glucosamine-1-phosphate N-acetyltransferase</fullName>
            <ecNumber evidence="18">2.3.1.157</ecNumber>
        </recommendedName>
    </domain>
</protein>
<dbReference type="RefSeq" id="WP_273440318.1">
    <property type="nucleotide sequence ID" value="NZ_PKUN01000023.1"/>
</dbReference>
<accession>A0A2N6CU43</accession>
<dbReference type="InterPro" id="IPR025877">
    <property type="entry name" value="MobA-like_NTP_Trfase"/>
</dbReference>
<organism evidence="21 22">
    <name type="scientific">Sedimenticola selenatireducens</name>
    <dbReference type="NCBI Taxonomy" id="191960"/>
    <lineage>
        <taxon>Bacteria</taxon>
        <taxon>Pseudomonadati</taxon>
        <taxon>Pseudomonadota</taxon>
        <taxon>Gammaproteobacteria</taxon>
        <taxon>Chromatiales</taxon>
        <taxon>Sedimenticolaceae</taxon>
        <taxon>Sedimenticola</taxon>
    </lineage>
</organism>
<dbReference type="STRING" id="1111735.GCA_000428045_02054"/>
<feature type="binding site" evidence="18">
    <location>
        <position position="363"/>
    </location>
    <ligand>
        <name>UDP-N-acetyl-alpha-D-glucosamine</name>
        <dbReference type="ChEBI" id="CHEBI:57705"/>
    </ligand>
</feature>
<feature type="binding site" evidence="18">
    <location>
        <position position="330"/>
    </location>
    <ligand>
        <name>UDP-N-acetyl-alpha-D-glucosamine</name>
        <dbReference type="ChEBI" id="CHEBI:57705"/>
    </ligand>
</feature>
<feature type="binding site" evidence="18">
    <location>
        <position position="151"/>
    </location>
    <ligand>
        <name>UDP-N-acetyl-alpha-D-glucosamine</name>
        <dbReference type="ChEBI" id="CHEBI:57705"/>
    </ligand>
</feature>
<dbReference type="EC" id="2.3.1.157" evidence="18"/>
<feature type="binding site" evidence="18">
    <location>
        <begin position="8"/>
        <end position="11"/>
    </location>
    <ligand>
        <name>UDP-N-acetyl-alpha-D-glucosamine</name>
        <dbReference type="ChEBI" id="CHEBI:57705"/>
    </ligand>
</feature>
<dbReference type="GO" id="GO:0000902">
    <property type="term" value="P:cell morphogenesis"/>
    <property type="evidence" value="ECO:0007669"/>
    <property type="project" value="UniProtKB-UniRule"/>
</dbReference>
<keyword evidence="8 18" id="KW-0677">Repeat</keyword>
<evidence type="ECO:0000256" key="4">
    <source>
        <dbReference type="ARBA" id="ARBA00022490"/>
    </source>
</evidence>
<dbReference type="GO" id="GO:0016020">
    <property type="term" value="C:membrane"/>
    <property type="evidence" value="ECO:0007669"/>
    <property type="project" value="GOC"/>
</dbReference>
<evidence type="ECO:0000259" key="19">
    <source>
        <dbReference type="Pfam" id="PF12804"/>
    </source>
</evidence>
<dbReference type="InterPro" id="IPR029044">
    <property type="entry name" value="Nucleotide-diphossugar_trans"/>
</dbReference>
<dbReference type="HAMAP" id="MF_01631">
    <property type="entry name" value="GlmU"/>
    <property type="match status" value="1"/>
</dbReference>
<feature type="binding site" evidence="18">
    <location>
        <position position="437"/>
    </location>
    <ligand>
        <name>acetyl-CoA</name>
        <dbReference type="ChEBI" id="CHEBI:57288"/>
    </ligand>
</feature>
<comment type="caution">
    <text evidence="21">The sequence shown here is derived from an EMBL/GenBank/DDBJ whole genome shotgun (WGS) entry which is preliminary data.</text>
</comment>
<comment type="catalytic activity">
    <reaction evidence="16 18">
        <text>N-acetyl-alpha-D-glucosamine 1-phosphate + UTP + H(+) = UDP-N-acetyl-alpha-D-glucosamine + diphosphate</text>
        <dbReference type="Rhea" id="RHEA:13509"/>
        <dbReference type="ChEBI" id="CHEBI:15378"/>
        <dbReference type="ChEBI" id="CHEBI:33019"/>
        <dbReference type="ChEBI" id="CHEBI:46398"/>
        <dbReference type="ChEBI" id="CHEBI:57705"/>
        <dbReference type="ChEBI" id="CHEBI:57776"/>
        <dbReference type="EC" id="2.7.7.23"/>
    </reaction>
</comment>
<feature type="binding site" evidence="18">
    <location>
        <begin position="78"/>
        <end position="79"/>
    </location>
    <ligand>
        <name>UDP-N-acetyl-alpha-D-glucosamine</name>
        <dbReference type="ChEBI" id="CHEBI:57705"/>
    </ligand>
</feature>
<keyword evidence="7 18" id="KW-0479">Metal-binding</keyword>
<dbReference type="Gene3D" id="3.90.550.10">
    <property type="entry name" value="Spore Coat Polysaccharide Biosynthesis Protein SpsA, Chain A"/>
    <property type="match status" value="1"/>
</dbReference>
<evidence type="ECO:0000256" key="17">
    <source>
        <dbReference type="ARBA" id="ARBA00049628"/>
    </source>
</evidence>
<comment type="similarity">
    <text evidence="2 18">In the C-terminal section; belongs to the transferase hexapeptide repeat family.</text>
</comment>
<keyword evidence="4 18" id="KW-0963">Cytoplasm</keyword>
<feature type="binding site" evidence="18">
    <location>
        <position position="402"/>
    </location>
    <ligand>
        <name>acetyl-CoA</name>
        <dbReference type="ChEBI" id="CHEBI:57288"/>
    </ligand>
</feature>
<dbReference type="InterPro" id="IPR056729">
    <property type="entry name" value="GMPPB_C"/>
</dbReference>
<dbReference type="GO" id="GO:0019134">
    <property type="term" value="F:glucosamine-1-phosphate N-acetyltransferase activity"/>
    <property type="evidence" value="ECO:0007669"/>
    <property type="project" value="UniProtKB-UniRule"/>
</dbReference>
<feature type="binding site" evidence="18">
    <location>
        <position position="166"/>
    </location>
    <ligand>
        <name>UDP-N-acetyl-alpha-D-glucosamine</name>
        <dbReference type="ChEBI" id="CHEBI:57705"/>
    </ligand>
</feature>
<comment type="subunit">
    <text evidence="18">Homotrimer.</text>
</comment>
<dbReference type="EC" id="2.7.7.23" evidence="18"/>
<evidence type="ECO:0000256" key="6">
    <source>
        <dbReference type="ARBA" id="ARBA00022695"/>
    </source>
</evidence>
<evidence type="ECO:0000256" key="9">
    <source>
        <dbReference type="ARBA" id="ARBA00022842"/>
    </source>
</evidence>
<keyword evidence="10 18" id="KW-0133">Cell shape</keyword>
<feature type="domain" description="Mannose-1-phosphate guanyltransferase C-terminal" evidence="20">
    <location>
        <begin position="267"/>
        <end position="350"/>
    </location>
</feature>
<dbReference type="CDD" id="cd03353">
    <property type="entry name" value="LbH_GlmU_C"/>
    <property type="match status" value="1"/>
</dbReference>